<comment type="caution">
    <text evidence="4">The sequence shown here is derived from an EMBL/GenBank/DDBJ whole genome shotgun (WGS) entry which is preliminary data.</text>
</comment>
<dbReference type="InterPro" id="IPR027417">
    <property type="entry name" value="P-loop_NTPase"/>
</dbReference>
<dbReference type="InterPro" id="IPR000792">
    <property type="entry name" value="Tscrpt_reg_LuxR_C"/>
</dbReference>
<dbReference type="Gene3D" id="3.40.50.300">
    <property type="entry name" value="P-loop containing nucleotide triphosphate hydrolases"/>
    <property type="match status" value="1"/>
</dbReference>
<dbReference type="RefSeq" id="WP_377572344.1">
    <property type="nucleotide sequence ID" value="NZ_JBHTMP010000028.1"/>
</dbReference>
<dbReference type="SUPFAM" id="SSF52540">
    <property type="entry name" value="P-loop containing nucleoside triphosphate hydrolases"/>
    <property type="match status" value="1"/>
</dbReference>
<evidence type="ECO:0000259" key="3">
    <source>
        <dbReference type="PROSITE" id="PS50043"/>
    </source>
</evidence>
<evidence type="ECO:0000313" key="5">
    <source>
        <dbReference type="Proteomes" id="UP001597260"/>
    </source>
</evidence>
<dbReference type="EMBL" id="JBHTMP010000028">
    <property type="protein sequence ID" value="MFD1323194.1"/>
    <property type="molecule type" value="Genomic_DNA"/>
</dbReference>
<dbReference type="InterPro" id="IPR003593">
    <property type="entry name" value="AAA+_ATPase"/>
</dbReference>
<dbReference type="PROSITE" id="PS50043">
    <property type="entry name" value="HTH_LUXR_2"/>
    <property type="match status" value="1"/>
</dbReference>
<dbReference type="SMART" id="SM00382">
    <property type="entry name" value="AAA"/>
    <property type="match status" value="1"/>
</dbReference>
<evidence type="ECO:0000256" key="1">
    <source>
        <dbReference type="ARBA" id="ARBA00022741"/>
    </source>
</evidence>
<proteinExistence type="predicted"/>
<protein>
    <submittedName>
        <fullName evidence="4">Helix-turn-helix transcriptional regulator</fullName>
    </submittedName>
</protein>
<reference evidence="5" key="1">
    <citation type="journal article" date="2019" name="Int. J. Syst. Evol. Microbiol.">
        <title>The Global Catalogue of Microorganisms (GCM) 10K type strain sequencing project: providing services to taxonomists for standard genome sequencing and annotation.</title>
        <authorList>
            <consortium name="The Broad Institute Genomics Platform"/>
            <consortium name="The Broad Institute Genome Sequencing Center for Infectious Disease"/>
            <person name="Wu L."/>
            <person name="Ma J."/>
        </authorList>
    </citation>
    <scope>NUCLEOTIDE SEQUENCE [LARGE SCALE GENOMIC DNA]</scope>
    <source>
        <strain evidence="5">JCM 31037</strain>
    </source>
</reference>
<dbReference type="Gene3D" id="1.10.10.10">
    <property type="entry name" value="Winged helix-like DNA-binding domain superfamily/Winged helix DNA-binding domain"/>
    <property type="match status" value="1"/>
</dbReference>
<dbReference type="Pfam" id="PF00196">
    <property type="entry name" value="GerE"/>
    <property type="match status" value="1"/>
</dbReference>
<dbReference type="SUPFAM" id="SSF46894">
    <property type="entry name" value="C-terminal effector domain of the bipartite response regulators"/>
    <property type="match status" value="1"/>
</dbReference>
<dbReference type="SMART" id="SM00421">
    <property type="entry name" value="HTH_LUXR"/>
    <property type="match status" value="1"/>
</dbReference>
<dbReference type="InterPro" id="IPR041664">
    <property type="entry name" value="AAA_16"/>
</dbReference>
<feature type="domain" description="HTH luxR-type" evidence="3">
    <location>
        <begin position="908"/>
        <end position="975"/>
    </location>
</feature>
<gene>
    <name evidence="4" type="ORF">ACFQ4H_19065</name>
</gene>
<evidence type="ECO:0000313" key="4">
    <source>
        <dbReference type="EMBL" id="MFD1323194.1"/>
    </source>
</evidence>
<dbReference type="PRINTS" id="PR00038">
    <property type="entry name" value="HTHLUXR"/>
</dbReference>
<dbReference type="InterPro" id="IPR036388">
    <property type="entry name" value="WH-like_DNA-bd_sf"/>
</dbReference>
<evidence type="ECO:0000256" key="2">
    <source>
        <dbReference type="ARBA" id="ARBA00022840"/>
    </source>
</evidence>
<dbReference type="Proteomes" id="UP001597260">
    <property type="component" value="Unassembled WGS sequence"/>
</dbReference>
<dbReference type="InterPro" id="IPR016032">
    <property type="entry name" value="Sig_transdc_resp-reg_C-effctor"/>
</dbReference>
<sequence>MRVLSPTLVGRDTELRLLEGHLADTRRLRGGTVFVVGEPGIGKTRLVGECVSQAFLAGVPVLRGRASPTNALMPFRPITEALFSLFRTDGPQHDPKLAPYRPALARLVPEWRTGNPDSGESLVVVAEAVLRLLSATGRDRGCLIVLDDLHDADAETLAVVEYLVDNLVGQPVLLVASLRPDAGPATDLARLTQQRRVATVLDLKPLDPQQVHQLAASCLGVRPPDLPDPVLRRLLRDGDGNPLVIEELLRAALDSGALSCTADGCRLVRELGDEVPTSLVRNVAQRADRLGADGRDLLNISAVLGRRFSISAVQEISGLDDRSLLAHLAAATAAQLIGPDGAEPDWYSFRHALTADALLASLLPATVVAIARRAVNVLTARRPGLPGEWCQLTARLCLMAGDGTGAAVHFAEAGRRALADGATASAITLLDQSNQLLSTAVDIDVDVRAEVLESLVYALTEAGQLDRAFELAGTLIPTRRPGQQQRAALHTRLAWGAVIAGRWGDAADQVAAARALLGPDAGPEDTVSVDVVEAHLVIEGQVKSQDDGPQRAAHAEEIALRAVRVAETLPAPVAACQSWQLLAMLARHRSFDEAETYLNRMLAVAERHALPIWRVHAVLRLGVNRAMRTGDIHGLEQALHDAQAIGAIALAYTAESSLALEALLRAEYATADEISARCTEATARLRYVDDHQYNLLIRAMLAAHQGDRPGMEAQLAEFRAWDGEQSLHMPLLYGLCRAFQALLEENPALARAELGHARAWEERNPSVYYLAGRYGLGLLLEVLHGQADQRDYERVRASPGAGLRWNQQFLLFAEAVLLGRAGRRAEAAAAVVRAQQVSACYPRTHHLGLRLVAEAALADGWGDPVPWLRAAEEYFHLAGLRTVTGACRALLRRAGAKTPQRRSGRSQLPAALISKGLTVREYEVLILLADRHGNKEIAQQLFISPRTVEKHVASLMAKIGCDDRAGLREYATNLLRVADPPVVGRSPLAGS</sequence>
<keyword evidence="1" id="KW-0547">Nucleotide-binding</keyword>
<name>A0ABW3YG56_9ACTN</name>
<accession>A0ABW3YG56</accession>
<dbReference type="PANTHER" id="PTHR16305:SF35">
    <property type="entry name" value="TRANSCRIPTIONAL ACTIVATOR DOMAIN"/>
    <property type="match status" value="1"/>
</dbReference>
<organism evidence="4 5">
    <name type="scientific">Micromonospora sonneratiae</name>
    <dbReference type="NCBI Taxonomy" id="1184706"/>
    <lineage>
        <taxon>Bacteria</taxon>
        <taxon>Bacillati</taxon>
        <taxon>Actinomycetota</taxon>
        <taxon>Actinomycetes</taxon>
        <taxon>Micromonosporales</taxon>
        <taxon>Micromonosporaceae</taxon>
        <taxon>Micromonospora</taxon>
    </lineage>
</organism>
<dbReference type="Pfam" id="PF13191">
    <property type="entry name" value="AAA_16"/>
    <property type="match status" value="1"/>
</dbReference>
<keyword evidence="5" id="KW-1185">Reference proteome</keyword>
<dbReference type="PANTHER" id="PTHR16305">
    <property type="entry name" value="TESTICULAR SOLUBLE ADENYLYL CYCLASE"/>
    <property type="match status" value="1"/>
</dbReference>
<keyword evidence="2" id="KW-0067">ATP-binding</keyword>
<dbReference type="CDD" id="cd06170">
    <property type="entry name" value="LuxR_C_like"/>
    <property type="match status" value="1"/>
</dbReference>